<keyword evidence="2 6" id="KW-0732">Signal</keyword>
<keyword evidence="8" id="KW-1185">Reference proteome</keyword>
<evidence type="ECO:0000256" key="6">
    <source>
        <dbReference type="SAM" id="SignalP"/>
    </source>
</evidence>
<dbReference type="Pfam" id="PF01547">
    <property type="entry name" value="SBP_bac_1"/>
    <property type="match status" value="1"/>
</dbReference>
<dbReference type="PANTHER" id="PTHR43649:SF33">
    <property type="entry name" value="POLYGALACTURONAN_RHAMNOGALACTURONAN-BINDING PROTEIN YTCQ"/>
    <property type="match status" value="1"/>
</dbReference>
<sequence>MTPTESTSGRRYGKRVRGRTTLAVLLAVAALLAAGCADATPESATKKPGVAFSPVAQDENSGIVVWVDATRQPAVDAYKKAHPDAKIEVVTYSGGAGGSTDLQTKIKLFDRTGKGWPDVAWPGIQDPSWATTGKTPYAAPISDLLPKGTLDKYAAGAHDLCTVNGKVYCLRNDLAQNMLWYNKKLMDKFGYAVPTTWEEWSELGLKVAKEHPGYLVGEIGSAGSVNTYFWGSRCPMSSVTDDKKLTVDMHDPKCTRMATMLDDLLAAGALGKVNKFDTGFVKDQADKVLMMPGSSWFGKVLFQNTYKIPDGQIAAAKPLKFADDDKIYTGAGGGGMWFVSSHSKNLKLATDFVQWVTQDPAYTASADTYPAYKPAAEGWLTAQQSSGYFAGDIAPALTSAADSIWTGWKQSTAFSQEKIYGEVVIPAITKGETITSQLDKWETEITNRAKSLGYQVED</sequence>
<evidence type="ECO:0000313" key="7">
    <source>
        <dbReference type="EMBL" id="WUG97971.1"/>
    </source>
</evidence>
<dbReference type="Gene3D" id="3.40.190.10">
    <property type="entry name" value="Periplasmic binding protein-like II"/>
    <property type="match status" value="1"/>
</dbReference>
<accession>A0ABZ1P1R4</accession>
<evidence type="ECO:0000256" key="4">
    <source>
        <dbReference type="ARBA" id="ARBA00023139"/>
    </source>
</evidence>
<dbReference type="SUPFAM" id="SSF53850">
    <property type="entry name" value="Periplasmic binding protein-like II"/>
    <property type="match status" value="1"/>
</dbReference>
<feature type="chain" id="PRO_5045506371" evidence="6">
    <location>
        <begin position="40"/>
        <end position="458"/>
    </location>
</feature>
<evidence type="ECO:0000313" key="8">
    <source>
        <dbReference type="Proteomes" id="UP001341259"/>
    </source>
</evidence>
<protein>
    <submittedName>
        <fullName evidence="7">Extracellular solute-binding protein</fullName>
    </submittedName>
</protein>
<dbReference type="Proteomes" id="UP001341259">
    <property type="component" value="Chromosome"/>
</dbReference>
<organism evidence="7 8">
    <name type="scientific">Streptomyces violaceus</name>
    <name type="common">Streptomyces venezuelae</name>
    <dbReference type="NCBI Taxonomy" id="1936"/>
    <lineage>
        <taxon>Bacteria</taxon>
        <taxon>Bacillati</taxon>
        <taxon>Actinomycetota</taxon>
        <taxon>Actinomycetes</taxon>
        <taxon>Kitasatosporales</taxon>
        <taxon>Streptomycetaceae</taxon>
        <taxon>Streptomyces</taxon>
    </lineage>
</organism>
<name>A0ABZ1P1R4_STRVL</name>
<dbReference type="PANTHER" id="PTHR43649">
    <property type="entry name" value="ARABINOSE-BINDING PROTEIN-RELATED"/>
    <property type="match status" value="1"/>
</dbReference>
<dbReference type="RefSeq" id="WP_328345361.1">
    <property type="nucleotide sequence ID" value="NZ_CP107906.1"/>
</dbReference>
<dbReference type="EMBL" id="CP107906">
    <property type="protein sequence ID" value="WUG97971.1"/>
    <property type="molecule type" value="Genomic_DNA"/>
</dbReference>
<keyword evidence="4" id="KW-0564">Palmitate</keyword>
<proteinExistence type="predicted"/>
<keyword evidence="1" id="KW-1003">Cell membrane</keyword>
<dbReference type="InterPro" id="IPR050490">
    <property type="entry name" value="Bact_solute-bd_prot1"/>
</dbReference>
<evidence type="ECO:0000256" key="1">
    <source>
        <dbReference type="ARBA" id="ARBA00022475"/>
    </source>
</evidence>
<dbReference type="InterPro" id="IPR006059">
    <property type="entry name" value="SBP"/>
</dbReference>
<evidence type="ECO:0000256" key="2">
    <source>
        <dbReference type="ARBA" id="ARBA00022729"/>
    </source>
</evidence>
<reference evidence="7 8" key="1">
    <citation type="submission" date="2022-10" db="EMBL/GenBank/DDBJ databases">
        <title>The complete genomes of actinobacterial strains from the NBC collection.</title>
        <authorList>
            <person name="Joergensen T.S."/>
            <person name="Alvarez Arevalo M."/>
            <person name="Sterndorff E.B."/>
            <person name="Faurdal D."/>
            <person name="Vuksanovic O."/>
            <person name="Mourched A.-S."/>
            <person name="Charusanti P."/>
            <person name="Shaw S."/>
            <person name="Blin K."/>
            <person name="Weber T."/>
        </authorList>
    </citation>
    <scope>NUCLEOTIDE SEQUENCE [LARGE SCALE GENOMIC DNA]</scope>
    <source>
        <strain evidence="7 8">NBC_00456</strain>
    </source>
</reference>
<feature type="signal peptide" evidence="6">
    <location>
        <begin position="1"/>
        <end position="39"/>
    </location>
</feature>
<keyword evidence="3" id="KW-0472">Membrane</keyword>
<evidence type="ECO:0000256" key="3">
    <source>
        <dbReference type="ARBA" id="ARBA00023136"/>
    </source>
</evidence>
<evidence type="ECO:0000256" key="5">
    <source>
        <dbReference type="ARBA" id="ARBA00023288"/>
    </source>
</evidence>
<gene>
    <name evidence="7" type="ORF">OHB29_36030</name>
</gene>
<keyword evidence="5" id="KW-0449">Lipoprotein</keyword>